<dbReference type="EMBL" id="BAABLW010000007">
    <property type="protein sequence ID" value="GAA4923701.1"/>
    <property type="molecule type" value="Genomic_DNA"/>
</dbReference>
<sequence>MPNRQKAKGDRFEWKAIRFLQAQPGAELIDVATPGRLLGAGRKDDGGDLHLYTDVAVQVKAYANLGAAVRESAYTSQTQASYANKPLGVGMVPVPRAREGSVQWIFTTPPDAVPAPTVEPKATFARISDLVAWITDDTGPKGYRPYPRINRAGLLAQGSSQPVLCMTAEVWLESLAEYRNSTRPQ</sequence>
<evidence type="ECO:0000313" key="2">
    <source>
        <dbReference type="Proteomes" id="UP001500368"/>
    </source>
</evidence>
<proteinExistence type="predicted"/>
<evidence type="ECO:0008006" key="3">
    <source>
        <dbReference type="Google" id="ProtNLM"/>
    </source>
</evidence>
<dbReference type="RefSeq" id="WP_345477966.1">
    <property type="nucleotide sequence ID" value="NZ_BAABLW010000007.1"/>
</dbReference>
<name>A0ABP9G0W2_9MICC</name>
<protein>
    <recommendedName>
        <fullName evidence="3">Holliday junction resolvase</fullName>
    </recommendedName>
</protein>
<accession>A0ABP9G0W2</accession>
<keyword evidence="2" id="KW-1185">Reference proteome</keyword>
<organism evidence="1 2">
    <name type="scientific">Nesterenkonia rhizosphaerae</name>
    <dbReference type="NCBI Taxonomy" id="1348272"/>
    <lineage>
        <taxon>Bacteria</taxon>
        <taxon>Bacillati</taxon>
        <taxon>Actinomycetota</taxon>
        <taxon>Actinomycetes</taxon>
        <taxon>Micrococcales</taxon>
        <taxon>Micrococcaceae</taxon>
        <taxon>Nesterenkonia</taxon>
    </lineage>
</organism>
<gene>
    <name evidence="1" type="ORF">GCM10025790_21070</name>
</gene>
<dbReference type="Proteomes" id="UP001500368">
    <property type="component" value="Unassembled WGS sequence"/>
</dbReference>
<evidence type="ECO:0000313" key="1">
    <source>
        <dbReference type="EMBL" id="GAA4923701.1"/>
    </source>
</evidence>
<reference evidence="2" key="1">
    <citation type="journal article" date="2019" name="Int. J. Syst. Evol. Microbiol.">
        <title>The Global Catalogue of Microorganisms (GCM) 10K type strain sequencing project: providing services to taxonomists for standard genome sequencing and annotation.</title>
        <authorList>
            <consortium name="The Broad Institute Genomics Platform"/>
            <consortium name="The Broad Institute Genome Sequencing Center for Infectious Disease"/>
            <person name="Wu L."/>
            <person name="Ma J."/>
        </authorList>
    </citation>
    <scope>NUCLEOTIDE SEQUENCE [LARGE SCALE GENOMIC DNA]</scope>
    <source>
        <strain evidence="2">JCM 19129</strain>
    </source>
</reference>
<comment type="caution">
    <text evidence="1">The sequence shown here is derived from an EMBL/GenBank/DDBJ whole genome shotgun (WGS) entry which is preliminary data.</text>
</comment>